<keyword evidence="1" id="KW-0472">Membrane</keyword>
<reference evidence="2 3" key="1">
    <citation type="submission" date="2021-06" db="EMBL/GenBank/DDBJ databases">
        <title>Enterococcus alishanensis sp. nov., a novel lactic acid bacterium isolated from fresh coffee beans.</title>
        <authorList>
            <person name="Chen Y.-S."/>
        </authorList>
    </citation>
    <scope>NUCLEOTIDE SEQUENCE [LARGE SCALE GENOMIC DNA]</scope>
    <source>
        <strain evidence="2 3">ALS3</strain>
    </source>
</reference>
<accession>A0ABS6THH6</accession>
<keyword evidence="1" id="KW-0812">Transmembrane</keyword>
<sequence>MIKRKWAFVVAVIFSLFAIYKLFTGSVADPNMPAAYNTGGLLGTLFFPVLFFVIAFFPKKNK</sequence>
<dbReference type="Proteomes" id="UP000774130">
    <property type="component" value="Unassembled WGS sequence"/>
</dbReference>
<evidence type="ECO:0000256" key="1">
    <source>
        <dbReference type="SAM" id="Phobius"/>
    </source>
</evidence>
<organism evidence="2 3">
    <name type="scientific">Enterococcus alishanensis</name>
    <dbReference type="NCBI Taxonomy" id="1303817"/>
    <lineage>
        <taxon>Bacteria</taxon>
        <taxon>Bacillati</taxon>
        <taxon>Bacillota</taxon>
        <taxon>Bacilli</taxon>
        <taxon>Lactobacillales</taxon>
        <taxon>Enterococcaceae</taxon>
        <taxon>Enterococcus</taxon>
    </lineage>
</organism>
<proteinExistence type="predicted"/>
<keyword evidence="1" id="KW-1133">Transmembrane helix</keyword>
<evidence type="ECO:0000313" key="2">
    <source>
        <dbReference type="EMBL" id="MBV7392229.1"/>
    </source>
</evidence>
<evidence type="ECO:0000313" key="3">
    <source>
        <dbReference type="Proteomes" id="UP000774130"/>
    </source>
</evidence>
<protein>
    <submittedName>
        <fullName evidence="2">Uncharacterized protein</fullName>
    </submittedName>
</protein>
<name>A0ABS6THH6_9ENTE</name>
<comment type="caution">
    <text evidence="2">The sequence shown here is derived from an EMBL/GenBank/DDBJ whole genome shotgun (WGS) entry which is preliminary data.</text>
</comment>
<gene>
    <name evidence="2" type="ORF">KUA55_16220</name>
</gene>
<feature type="transmembrane region" description="Helical" evidence="1">
    <location>
        <begin position="34"/>
        <end position="57"/>
    </location>
</feature>
<dbReference type="EMBL" id="JAHUZB010000009">
    <property type="protein sequence ID" value="MBV7392229.1"/>
    <property type="molecule type" value="Genomic_DNA"/>
</dbReference>
<keyword evidence="3" id="KW-1185">Reference proteome</keyword>
<dbReference type="RefSeq" id="WP_218327443.1">
    <property type="nucleotide sequence ID" value="NZ_JAHUZB010000009.1"/>
</dbReference>